<dbReference type="RefSeq" id="WP_345047885.1">
    <property type="nucleotide sequence ID" value="NZ_BAAAVM010000013.1"/>
</dbReference>
<sequence>MRWITERLSSSRGFDRRRMRDGTLAVLVPVAACSVALAGLTTWVGTGRAGSPARIRVTQGRVLLPSAGVPDTAAFFRIANEGGSADTLVRITARDVPGDVTLSRHRMKQGNAAYRSAIDSVSVPAGDSLAMSPSGIGLTVPAPSHAWRSGDVVPFTLEFRRSGPVRVLAVVVRPGMVPL</sequence>
<dbReference type="PANTHER" id="PTHR36302:SF1">
    <property type="entry name" value="COPPER CHAPERONE PCU(A)C"/>
    <property type="match status" value="1"/>
</dbReference>
<name>A0ABP6N0W7_9ACTN</name>
<reference evidence="2" key="1">
    <citation type="journal article" date="2019" name="Int. J. Syst. Evol. Microbiol.">
        <title>The Global Catalogue of Microorganisms (GCM) 10K type strain sequencing project: providing services to taxonomists for standard genome sequencing and annotation.</title>
        <authorList>
            <consortium name="The Broad Institute Genomics Platform"/>
            <consortium name="The Broad Institute Genome Sequencing Center for Infectious Disease"/>
            <person name="Wu L."/>
            <person name="Ma J."/>
        </authorList>
    </citation>
    <scope>NUCLEOTIDE SEQUENCE [LARGE SCALE GENOMIC DNA]</scope>
    <source>
        <strain evidence="2">JCM 11574</strain>
    </source>
</reference>
<protein>
    <submittedName>
        <fullName evidence="1">Copper chaperone PCu(A)C</fullName>
    </submittedName>
</protein>
<gene>
    <name evidence="1" type="ORF">GCM10010521_12970</name>
</gene>
<comment type="caution">
    <text evidence="1">The sequence shown here is derived from an EMBL/GenBank/DDBJ whole genome shotgun (WGS) entry which is preliminary data.</text>
</comment>
<dbReference type="EMBL" id="BAAAVM010000013">
    <property type="protein sequence ID" value="GAA3127970.1"/>
    <property type="molecule type" value="Genomic_DNA"/>
</dbReference>
<dbReference type="InterPro" id="IPR036182">
    <property type="entry name" value="PCuAC_sf"/>
</dbReference>
<dbReference type="SUPFAM" id="SSF110087">
    <property type="entry name" value="DR1885-like metal-binding protein"/>
    <property type="match status" value="1"/>
</dbReference>
<keyword evidence="2" id="KW-1185">Reference proteome</keyword>
<dbReference type="InterPro" id="IPR058248">
    <property type="entry name" value="Lxx211020-like"/>
</dbReference>
<dbReference type="InterPro" id="IPR007410">
    <property type="entry name" value="LpqE-like"/>
</dbReference>
<evidence type="ECO:0000313" key="1">
    <source>
        <dbReference type="EMBL" id="GAA3127970.1"/>
    </source>
</evidence>
<evidence type="ECO:0000313" key="2">
    <source>
        <dbReference type="Proteomes" id="UP001500893"/>
    </source>
</evidence>
<dbReference type="Pfam" id="PF04314">
    <property type="entry name" value="PCuAC"/>
    <property type="match status" value="1"/>
</dbReference>
<dbReference type="PANTHER" id="PTHR36302">
    <property type="entry name" value="BLR7088 PROTEIN"/>
    <property type="match status" value="1"/>
</dbReference>
<organism evidence="1 2">
    <name type="scientific">Streptomyces rameus</name>
    <dbReference type="NCBI Taxonomy" id="68261"/>
    <lineage>
        <taxon>Bacteria</taxon>
        <taxon>Bacillati</taxon>
        <taxon>Actinomycetota</taxon>
        <taxon>Actinomycetes</taxon>
        <taxon>Kitasatosporales</taxon>
        <taxon>Streptomycetaceae</taxon>
        <taxon>Streptomyces</taxon>
    </lineage>
</organism>
<accession>A0ABP6N0W7</accession>
<dbReference type="Gene3D" id="2.60.40.1890">
    <property type="entry name" value="PCu(A)C copper chaperone"/>
    <property type="match status" value="1"/>
</dbReference>
<proteinExistence type="predicted"/>
<dbReference type="Proteomes" id="UP001500893">
    <property type="component" value="Unassembled WGS sequence"/>
</dbReference>